<organism evidence="1 2">
    <name type="scientific">Vagococcus allomyrinae</name>
    <dbReference type="NCBI Taxonomy" id="2794353"/>
    <lineage>
        <taxon>Bacteria</taxon>
        <taxon>Bacillati</taxon>
        <taxon>Bacillota</taxon>
        <taxon>Bacilli</taxon>
        <taxon>Lactobacillales</taxon>
        <taxon>Enterococcaceae</taxon>
        <taxon>Vagococcus</taxon>
    </lineage>
</organism>
<dbReference type="AlphaFoldDB" id="A0A940SV24"/>
<dbReference type="EMBL" id="JAEEGA010000002">
    <property type="protein sequence ID" value="MBP1039913.1"/>
    <property type="molecule type" value="Genomic_DNA"/>
</dbReference>
<evidence type="ECO:0000313" key="1">
    <source>
        <dbReference type="EMBL" id="MBP1039913.1"/>
    </source>
</evidence>
<accession>A0A940SV24</accession>
<dbReference type="Proteomes" id="UP000674938">
    <property type="component" value="Unassembled WGS sequence"/>
</dbReference>
<name>A0A940SV24_9ENTE</name>
<dbReference type="RefSeq" id="WP_209524820.1">
    <property type="nucleotide sequence ID" value="NZ_JAEEGA010000002.1"/>
</dbReference>
<reference evidence="1" key="1">
    <citation type="submission" date="2020-12" db="EMBL/GenBank/DDBJ databases">
        <title>Vagococcus allomyrinae sp. nov. and Enterococcus lavae sp. nov., isolated from the larvae of Allomyrina dichotoma.</title>
        <authorList>
            <person name="Lee S.D."/>
        </authorList>
    </citation>
    <scope>NUCLEOTIDE SEQUENCE</scope>
    <source>
        <strain evidence="1">BWB3-3</strain>
    </source>
</reference>
<proteinExistence type="predicted"/>
<gene>
    <name evidence="1" type="ORF">I6N95_02700</name>
</gene>
<evidence type="ECO:0000313" key="2">
    <source>
        <dbReference type="Proteomes" id="UP000674938"/>
    </source>
</evidence>
<sequence length="146" mass="16396">MDLANSTDLLLYGADIVTERGKISQVFCFESYLTKEECVTLILDHYPNGTVIEDLMPLGETLLLKKPVGEVTMFIEQLESQYHVIMKANKPSKADELRDLLNKMDLALHETVLSETAIRESRLAQELYEQIMEAKNQANGSSSLAS</sequence>
<keyword evidence="2" id="KW-1185">Reference proteome</keyword>
<protein>
    <submittedName>
        <fullName evidence="1">Uncharacterized protein</fullName>
    </submittedName>
</protein>
<comment type="caution">
    <text evidence="1">The sequence shown here is derived from an EMBL/GenBank/DDBJ whole genome shotgun (WGS) entry which is preliminary data.</text>
</comment>